<dbReference type="InterPro" id="IPR052706">
    <property type="entry name" value="Membrane-Transporter-like"/>
</dbReference>
<evidence type="ECO:0000256" key="2">
    <source>
        <dbReference type="ARBA" id="ARBA00022692"/>
    </source>
</evidence>
<organism evidence="7 8">
    <name type="scientific">Roseovarius nubinhibens</name>
    <dbReference type="NCBI Taxonomy" id="314263"/>
    <lineage>
        <taxon>Bacteria</taxon>
        <taxon>Pseudomonadati</taxon>
        <taxon>Pseudomonadota</taxon>
        <taxon>Alphaproteobacteria</taxon>
        <taxon>Rhodobacterales</taxon>
        <taxon>Roseobacteraceae</taxon>
        <taxon>Roseovarius</taxon>
    </lineage>
</organism>
<keyword evidence="4 5" id="KW-0472">Membrane</keyword>
<evidence type="ECO:0000313" key="7">
    <source>
        <dbReference type="EMBL" id="HAR50767.1"/>
    </source>
</evidence>
<comment type="caution">
    <text evidence="7">The sequence shown here is derived from an EMBL/GenBank/DDBJ whole genome shotgun (WGS) entry which is preliminary data.</text>
</comment>
<feature type="domain" description="SLC26A/SulP transporter" evidence="6">
    <location>
        <begin position="33"/>
        <end position="122"/>
    </location>
</feature>
<dbReference type="PANTHER" id="PTHR43310">
    <property type="entry name" value="SULFATE TRANSPORTER YBAR-RELATED"/>
    <property type="match status" value="1"/>
</dbReference>
<dbReference type="EMBL" id="DMVW01000030">
    <property type="protein sequence ID" value="HAR50767.1"/>
    <property type="molecule type" value="Genomic_DNA"/>
</dbReference>
<reference evidence="7 8" key="1">
    <citation type="journal article" date="2018" name="Nat. Biotechnol.">
        <title>A standardized bacterial taxonomy based on genome phylogeny substantially revises the tree of life.</title>
        <authorList>
            <person name="Parks D.H."/>
            <person name="Chuvochina M."/>
            <person name="Waite D.W."/>
            <person name="Rinke C."/>
            <person name="Skarshewski A."/>
            <person name="Chaumeil P.A."/>
            <person name="Hugenholtz P."/>
        </authorList>
    </citation>
    <scope>NUCLEOTIDE SEQUENCE [LARGE SCALE GENOMIC DNA]</scope>
    <source>
        <strain evidence="7">UBA9169</strain>
    </source>
</reference>
<name>A0A348W8A5_9RHOB</name>
<dbReference type="Proteomes" id="UP000264719">
    <property type="component" value="Unassembled WGS sequence"/>
</dbReference>
<evidence type="ECO:0000256" key="5">
    <source>
        <dbReference type="SAM" id="Phobius"/>
    </source>
</evidence>
<comment type="subcellular location">
    <subcellularLocation>
        <location evidence="1">Membrane</location>
        <topology evidence="1">Multi-pass membrane protein</topology>
    </subcellularLocation>
</comment>
<keyword evidence="3 5" id="KW-1133">Transmembrane helix</keyword>
<evidence type="ECO:0000256" key="3">
    <source>
        <dbReference type="ARBA" id="ARBA00022989"/>
    </source>
</evidence>
<proteinExistence type="predicted"/>
<gene>
    <name evidence="7" type="ORF">DCS45_02670</name>
</gene>
<feature type="non-terminal residue" evidence="7">
    <location>
        <position position="122"/>
    </location>
</feature>
<feature type="transmembrane region" description="Helical" evidence="5">
    <location>
        <begin position="91"/>
        <end position="121"/>
    </location>
</feature>
<feature type="transmembrane region" description="Helical" evidence="5">
    <location>
        <begin position="35"/>
        <end position="56"/>
    </location>
</feature>
<evidence type="ECO:0000256" key="1">
    <source>
        <dbReference type="ARBA" id="ARBA00004141"/>
    </source>
</evidence>
<dbReference type="Pfam" id="PF00916">
    <property type="entry name" value="Sulfate_transp"/>
    <property type="match status" value="1"/>
</dbReference>
<dbReference type="InterPro" id="IPR011547">
    <property type="entry name" value="SLC26A/SulP_dom"/>
</dbReference>
<dbReference type="AlphaFoldDB" id="A0A348W8A5"/>
<sequence length="122" mass="12480">MKKTLLAALANNISMPDLSIMQDEHLTIGRVRTELLSGLTVALALVPEAVAFAFVAGVHPLVGLYAAFLVGLVTAVIGGRPGMISGATGALAVVMVALVAEHGVEYLFATVVLMGILQVIAG</sequence>
<dbReference type="PANTHER" id="PTHR43310:SF1">
    <property type="entry name" value="SULFATE TRANSPORTER YBAR-RELATED"/>
    <property type="match status" value="1"/>
</dbReference>
<feature type="transmembrane region" description="Helical" evidence="5">
    <location>
        <begin position="62"/>
        <end position="79"/>
    </location>
</feature>
<keyword evidence="2 5" id="KW-0812">Transmembrane</keyword>
<evidence type="ECO:0000259" key="6">
    <source>
        <dbReference type="Pfam" id="PF00916"/>
    </source>
</evidence>
<dbReference type="GO" id="GO:0016020">
    <property type="term" value="C:membrane"/>
    <property type="evidence" value="ECO:0007669"/>
    <property type="project" value="UniProtKB-SubCell"/>
</dbReference>
<evidence type="ECO:0000313" key="8">
    <source>
        <dbReference type="Proteomes" id="UP000264719"/>
    </source>
</evidence>
<protein>
    <submittedName>
        <fullName evidence="7">Sodium-independent anion transporter</fullName>
    </submittedName>
</protein>
<accession>A0A348W8A5</accession>
<evidence type="ECO:0000256" key="4">
    <source>
        <dbReference type="ARBA" id="ARBA00023136"/>
    </source>
</evidence>